<protein>
    <recommendedName>
        <fullName evidence="1">Outer membrane protein assembly factor BamB</fullName>
    </recommendedName>
</protein>
<dbReference type="InterPro" id="IPR002372">
    <property type="entry name" value="PQQ_rpt_dom"/>
</dbReference>
<dbReference type="InterPro" id="IPR017687">
    <property type="entry name" value="BamB"/>
</dbReference>
<comment type="function">
    <text evidence="1">Part of the outer membrane protein assembly complex, which is involved in assembly and insertion of beta-barrel proteins into the outer membrane.</text>
</comment>
<dbReference type="HAMAP" id="MF_00923">
    <property type="entry name" value="OM_assembly_BamB"/>
    <property type="match status" value="1"/>
</dbReference>
<proteinExistence type="inferred from homology"/>
<dbReference type="OrthoDB" id="5173551at2"/>
<dbReference type="SUPFAM" id="SSF50998">
    <property type="entry name" value="Quinoprotein alcohol dehydrogenase-like"/>
    <property type="match status" value="1"/>
</dbReference>
<evidence type="ECO:0000256" key="1">
    <source>
        <dbReference type="HAMAP-Rule" id="MF_00923"/>
    </source>
</evidence>
<comment type="subunit">
    <text evidence="1">Part of the Bam complex.</text>
</comment>
<dbReference type="GO" id="GO:0043165">
    <property type="term" value="P:Gram-negative-bacterium-type cell outer membrane assembly"/>
    <property type="evidence" value="ECO:0007669"/>
    <property type="project" value="UniProtKB-UniRule"/>
</dbReference>
<dbReference type="InterPro" id="IPR018391">
    <property type="entry name" value="PQQ_b-propeller_rpt"/>
</dbReference>
<feature type="domain" description="Pyrrolo-quinoline quinone repeat" evidence="2">
    <location>
        <begin position="83"/>
        <end position="313"/>
    </location>
</feature>
<dbReference type="PANTHER" id="PTHR34512:SF30">
    <property type="entry name" value="OUTER MEMBRANE PROTEIN ASSEMBLY FACTOR BAMB"/>
    <property type="match status" value="1"/>
</dbReference>
<keyword evidence="1" id="KW-0449">Lipoprotein</keyword>
<comment type="similarity">
    <text evidence="1">Belongs to the BamB family.</text>
</comment>
<name>F3L488_9GAMM</name>
<dbReference type="Proteomes" id="UP000005615">
    <property type="component" value="Unassembled WGS sequence"/>
</dbReference>
<comment type="subcellular location">
    <subcellularLocation>
        <location evidence="1">Cell outer membrane</location>
        <topology evidence="1">Lipid-anchor</topology>
    </subcellularLocation>
</comment>
<dbReference type="eggNOG" id="COG1520">
    <property type="taxonomic scope" value="Bacteria"/>
</dbReference>
<evidence type="ECO:0000313" key="4">
    <source>
        <dbReference type="Proteomes" id="UP000005615"/>
    </source>
</evidence>
<dbReference type="STRING" id="2518989.IMCC3088_2457"/>
<reference evidence="3 4" key="1">
    <citation type="journal article" date="2011" name="J. Bacteriol.">
        <title>Genome sequence of strain IMCC3088, a proteorhodopsin-containing marine bacterium belonging to the OM60/NOR5 clade.</title>
        <authorList>
            <person name="Jang Y."/>
            <person name="Oh H.M."/>
            <person name="Kang I."/>
            <person name="Lee K."/>
            <person name="Yang S.J."/>
            <person name="Cho J.C."/>
        </authorList>
    </citation>
    <scope>NUCLEOTIDE SEQUENCE [LARGE SCALE GENOMIC DNA]</scope>
    <source>
        <strain evidence="3 4">IMCC3088</strain>
    </source>
</reference>
<dbReference type="InterPro" id="IPR015943">
    <property type="entry name" value="WD40/YVTN_repeat-like_dom_sf"/>
</dbReference>
<dbReference type="PANTHER" id="PTHR34512">
    <property type="entry name" value="CELL SURFACE PROTEIN"/>
    <property type="match status" value="1"/>
</dbReference>
<dbReference type="NCBIfam" id="TIGR03300">
    <property type="entry name" value="assembly_YfgL"/>
    <property type="match status" value="1"/>
</dbReference>
<accession>F3L488</accession>
<dbReference type="EMBL" id="AEIG01000077">
    <property type="protein sequence ID" value="EGG28860.1"/>
    <property type="molecule type" value="Genomic_DNA"/>
</dbReference>
<keyword evidence="1" id="KW-0732">Signal</keyword>
<keyword evidence="1" id="KW-0472">Membrane</keyword>
<keyword evidence="1" id="KW-0998">Cell outer membrane</keyword>
<dbReference type="AlphaFoldDB" id="F3L488"/>
<dbReference type="PROSITE" id="PS51257">
    <property type="entry name" value="PROKAR_LIPOPROTEIN"/>
    <property type="match status" value="1"/>
</dbReference>
<comment type="caution">
    <text evidence="3">The sequence shown here is derived from an EMBL/GenBank/DDBJ whole genome shotgun (WGS) entry which is preliminary data.</text>
</comment>
<evidence type="ECO:0000313" key="3">
    <source>
        <dbReference type="EMBL" id="EGG28860.1"/>
    </source>
</evidence>
<keyword evidence="1" id="KW-0564">Palmitate</keyword>
<dbReference type="InterPro" id="IPR011047">
    <property type="entry name" value="Quinoprotein_ADH-like_sf"/>
</dbReference>
<gene>
    <name evidence="1" type="primary">bamB</name>
    <name evidence="3" type="ORF">IMCC3088_2457</name>
</gene>
<dbReference type="Gene3D" id="2.130.10.10">
    <property type="entry name" value="YVTN repeat-like/Quinoprotein amine dehydrogenase"/>
    <property type="match status" value="1"/>
</dbReference>
<dbReference type="SMART" id="SM00564">
    <property type="entry name" value="PQQ"/>
    <property type="match status" value="6"/>
</dbReference>
<dbReference type="GO" id="GO:0009279">
    <property type="term" value="C:cell outer membrane"/>
    <property type="evidence" value="ECO:0007669"/>
    <property type="project" value="UniProtKB-SubCell"/>
</dbReference>
<organism evidence="3 4">
    <name type="scientific">Aequoribacter fuscus</name>
    <dbReference type="NCBI Taxonomy" id="2518989"/>
    <lineage>
        <taxon>Bacteria</taxon>
        <taxon>Pseudomonadati</taxon>
        <taxon>Pseudomonadota</taxon>
        <taxon>Gammaproteobacteria</taxon>
        <taxon>Cellvibrionales</taxon>
        <taxon>Halieaceae</taxon>
        <taxon>Aequoribacter</taxon>
    </lineage>
</organism>
<evidence type="ECO:0000259" key="2">
    <source>
        <dbReference type="Pfam" id="PF13360"/>
    </source>
</evidence>
<sequence length="390" mass="42153">MFLILRRGIAIALLVTTAGCSTLSGWFSLDDEEVNQPAELQKFTEAVRLKKLWSESVGNGQGEGLYRLTPAIQGDQIYAASNEGEVVALQLSSGKRIWRQALDQSVSGGVGVSGDRLFVGTSEGQVLALDAGNGSVLWRQTLRGEVLSAPQSDGRVVVVQTYDGRAQGLDAKTGDLLWAYDSNVPVLTIRGTSTPILRDGNAYVGFANGRVVAFDVEKGTVEWELRVAIAQGRSEIERMVDIDGALEIIGNELYAASYQGYLVAADVRTGRKLWQQDVSTVSGVSQGFSNVYVSDQDGTVSAYYRNGQGLRWAQSDLSYRAPTKPVPVASYLAFTDFDGVLHLLSQVDGRFVGRDKIGAAARADIISQGNRFFVFTDKGKLIAYEVSAKD</sequence>
<dbReference type="RefSeq" id="WP_009576627.1">
    <property type="nucleotide sequence ID" value="NZ_AEIG01000077.1"/>
</dbReference>
<dbReference type="GO" id="GO:0051205">
    <property type="term" value="P:protein insertion into membrane"/>
    <property type="evidence" value="ECO:0007669"/>
    <property type="project" value="UniProtKB-UniRule"/>
</dbReference>
<dbReference type="Pfam" id="PF13360">
    <property type="entry name" value="PQQ_2"/>
    <property type="match status" value="1"/>
</dbReference>
<keyword evidence="4" id="KW-1185">Reference proteome</keyword>